<proteinExistence type="predicted"/>
<evidence type="ECO:0000313" key="2">
    <source>
        <dbReference type="Proteomes" id="UP001360953"/>
    </source>
</evidence>
<comment type="caution">
    <text evidence="1">The sequence shown here is derived from an EMBL/GenBank/DDBJ whole genome shotgun (WGS) entry which is preliminary data.</text>
</comment>
<name>A0ABR1L1J7_9PEZI</name>
<dbReference type="GeneID" id="92036649"/>
<evidence type="ECO:0000313" key="1">
    <source>
        <dbReference type="EMBL" id="KAK7529124.1"/>
    </source>
</evidence>
<dbReference type="EMBL" id="JBBPEH010000018">
    <property type="protein sequence ID" value="KAK7529124.1"/>
    <property type="molecule type" value="Genomic_DNA"/>
</dbReference>
<accession>A0ABR1L1J7</accession>
<dbReference type="Proteomes" id="UP001360953">
    <property type="component" value="Unassembled WGS sequence"/>
</dbReference>
<organism evidence="1 2">
    <name type="scientific">Phyllosticta citribraziliensis</name>
    <dbReference type="NCBI Taxonomy" id="989973"/>
    <lineage>
        <taxon>Eukaryota</taxon>
        <taxon>Fungi</taxon>
        <taxon>Dikarya</taxon>
        <taxon>Ascomycota</taxon>
        <taxon>Pezizomycotina</taxon>
        <taxon>Dothideomycetes</taxon>
        <taxon>Dothideomycetes incertae sedis</taxon>
        <taxon>Botryosphaeriales</taxon>
        <taxon>Phyllostictaceae</taxon>
        <taxon>Phyllosticta</taxon>
    </lineage>
</organism>
<keyword evidence="2" id="KW-1185">Reference proteome</keyword>
<dbReference type="RefSeq" id="XP_066649741.1">
    <property type="nucleotide sequence ID" value="XM_066803743.1"/>
</dbReference>
<sequence>MNKTDRRKRTEYIIQLSFASTSKQARNLDIDSPPFTTTTLFRPRTISTMSDLGFPLLDEPMDLDGAYRVLRTLLSDRGLPTNDQFEHFGGAKQHQLVDAILKLLNACLDRHAEYHYEADCGKAANGFMRAHFRDNDKNPREKPSRKYKVGEHAIVFGTNKDRKDFFEWYATKYLLETHFDPMPHDGEVTEQRYPDLFEAYEVDQWHHGTVEEEILKHDEQASTIYLVTTMPSEAQLEVNDDTAPHDAAVQFLPKDARYRVYDPSFVFQDQHRSQKIPRKVRYENALRTMHPIINAVQRLNPSKKYTGELGGGGNYDDTCRQMSLRWIAEQVAEWTELPGRPRKLGEKGFERGRWNYFTIED</sequence>
<gene>
    <name evidence="1" type="ORF">J3D65DRAFT_681817</name>
</gene>
<reference evidence="1 2" key="1">
    <citation type="submission" date="2024-04" db="EMBL/GenBank/DDBJ databases">
        <title>Phyllosticta paracitricarpa is synonymous to the EU quarantine fungus P. citricarpa based on phylogenomic analyses.</title>
        <authorList>
            <consortium name="Lawrence Berkeley National Laboratory"/>
            <person name="Van ingen-buijs V.A."/>
            <person name="Van westerhoven A.C."/>
            <person name="Haridas S."/>
            <person name="Skiadas P."/>
            <person name="Martin F."/>
            <person name="Groenewald J.Z."/>
            <person name="Crous P.W."/>
            <person name="Seidl M.F."/>
        </authorList>
    </citation>
    <scope>NUCLEOTIDE SEQUENCE [LARGE SCALE GENOMIC DNA]</scope>
    <source>
        <strain evidence="1 2">CPC 17464</strain>
    </source>
</reference>
<protein>
    <submittedName>
        <fullName evidence="1">Uncharacterized protein</fullName>
    </submittedName>
</protein>